<name>A0A917S992_9ACTN</name>
<dbReference type="CDD" id="cd05233">
    <property type="entry name" value="SDR_c"/>
    <property type="match status" value="1"/>
</dbReference>
<dbReference type="Gene3D" id="3.40.50.720">
    <property type="entry name" value="NAD(P)-binding Rossmann-like Domain"/>
    <property type="match status" value="1"/>
</dbReference>
<dbReference type="GO" id="GO:0005829">
    <property type="term" value="C:cytosol"/>
    <property type="evidence" value="ECO:0007669"/>
    <property type="project" value="TreeGrafter"/>
</dbReference>
<dbReference type="EMBL" id="BMMZ01000005">
    <property type="protein sequence ID" value="GGL64861.1"/>
    <property type="molecule type" value="Genomic_DNA"/>
</dbReference>
<protein>
    <submittedName>
        <fullName evidence="3">Short-chain dehydrogenase</fullName>
    </submittedName>
</protein>
<dbReference type="AlphaFoldDB" id="A0A917S992"/>
<sequence length="201" mass="21303">MAEVAEQITEAGGEAVVVPLDVTDADQVIEAHRKIVETWGRIDGLVLSAGLNNPKRSWANQDLGDFSAIIETNLTAVVRVIDVSLPQLRAAGDGVVVVISSYSGWQFSPGAGVAYSASKTALSPVVISLNKQEAANGIRATHLCPGDVATEFLNMRPVVPDQDAQARMLTADDIGRAVGFVLDSPPYVRVDELVISPVSQR</sequence>
<evidence type="ECO:0000256" key="1">
    <source>
        <dbReference type="ARBA" id="ARBA00006484"/>
    </source>
</evidence>
<reference evidence="3" key="2">
    <citation type="submission" date="2020-09" db="EMBL/GenBank/DDBJ databases">
        <authorList>
            <person name="Sun Q."/>
            <person name="Zhou Y."/>
        </authorList>
    </citation>
    <scope>NUCLEOTIDE SEQUENCE</scope>
    <source>
        <strain evidence="3">CGMCC 4.7306</strain>
    </source>
</reference>
<dbReference type="Proteomes" id="UP000613840">
    <property type="component" value="Unassembled WGS sequence"/>
</dbReference>
<dbReference type="PRINTS" id="PR00081">
    <property type="entry name" value="GDHRDH"/>
</dbReference>
<comment type="caution">
    <text evidence="3">The sequence shown here is derived from an EMBL/GenBank/DDBJ whole genome shotgun (WGS) entry which is preliminary data.</text>
</comment>
<keyword evidence="4" id="KW-1185">Reference proteome</keyword>
<dbReference type="PANTHER" id="PTHR43391:SF86">
    <property type="entry name" value="SHORT-CHAIN DEHYDROGENASE_REDUCTASE FAMILY PROTEIN"/>
    <property type="match status" value="1"/>
</dbReference>
<dbReference type="Pfam" id="PF00106">
    <property type="entry name" value="adh_short"/>
    <property type="match status" value="1"/>
</dbReference>
<evidence type="ECO:0000313" key="3">
    <source>
        <dbReference type="EMBL" id="GGL64861.1"/>
    </source>
</evidence>
<evidence type="ECO:0000256" key="2">
    <source>
        <dbReference type="ARBA" id="ARBA00023002"/>
    </source>
</evidence>
<gene>
    <name evidence="3" type="ORF">GCM10011575_24050</name>
</gene>
<accession>A0A917S992</accession>
<dbReference type="PANTHER" id="PTHR43391">
    <property type="entry name" value="RETINOL DEHYDROGENASE-RELATED"/>
    <property type="match status" value="1"/>
</dbReference>
<evidence type="ECO:0000313" key="4">
    <source>
        <dbReference type="Proteomes" id="UP000613840"/>
    </source>
</evidence>
<reference evidence="3" key="1">
    <citation type="journal article" date="2014" name="Int. J. Syst. Evol. Microbiol.">
        <title>Complete genome sequence of Corynebacterium casei LMG S-19264T (=DSM 44701T), isolated from a smear-ripened cheese.</title>
        <authorList>
            <consortium name="US DOE Joint Genome Institute (JGI-PGF)"/>
            <person name="Walter F."/>
            <person name="Albersmeier A."/>
            <person name="Kalinowski J."/>
            <person name="Ruckert C."/>
        </authorList>
    </citation>
    <scope>NUCLEOTIDE SEQUENCE</scope>
    <source>
        <strain evidence="3">CGMCC 4.7306</strain>
    </source>
</reference>
<dbReference type="GO" id="GO:0016491">
    <property type="term" value="F:oxidoreductase activity"/>
    <property type="evidence" value="ECO:0007669"/>
    <property type="project" value="UniProtKB-KW"/>
</dbReference>
<proteinExistence type="inferred from homology"/>
<dbReference type="InterPro" id="IPR002347">
    <property type="entry name" value="SDR_fam"/>
</dbReference>
<keyword evidence="2" id="KW-0560">Oxidoreductase</keyword>
<dbReference type="InterPro" id="IPR036291">
    <property type="entry name" value="NAD(P)-bd_dom_sf"/>
</dbReference>
<organism evidence="3 4">
    <name type="scientific">Microlunatus endophyticus</name>
    <dbReference type="NCBI Taxonomy" id="1716077"/>
    <lineage>
        <taxon>Bacteria</taxon>
        <taxon>Bacillati</taxon>
        <taxon>Actinomycetota</taxon>
        <taxon>Actinomycetes</taxon>
        <taxon>Propionibacteriales</taxon>
        <taxon>Propionibacteriaceae</taxon>
        <taxon>Microlunatus</taxon>
    </lineage>
</organism>
<dbReference type="SUPFAM" id="SSF51735">
    <property type="entry name" value="NAD(P)-binding Rossmann-fold domains"/>
    <property type="match status" value="1"/>
</dbReference>
<comment type="similarity">
    <text evidence="1">Belongs to the short-chain dehydrogenases/reductases (SDR) family.</text>
</comment>